<evidence type="ECO:0000313" key="2">
    <source>
        <dbReference type="EMBL" id="TCL31765.1"/>
    </source>
</evidence>
<evidence type="ECO:0000256" key="1">
    <source>
        <dbReference type="SAM" id="MobiDB-lite"/>
    </source>
</evidence>
<dbReference type="RefSeq" id="WP_165898996.1">
    <property type="nucleotide sequence ID" value="NZ_SLUI01000027.1"/>
</dbReference>
<comment type="caution">
    <text evidence="2">The sequence shown here is derived from an EMBL/GenBank/DDBJ whole genome shotgun (WGS) entry which is preliminary data.</text>
</comment>
<dbReference type="Proteomes" id="UP000295063">
    <property type="component" value="Unassembled WGS sequence"/>
</dbReference>
<proteinExistence type="predicted"/>
<organism evidence="2 3">
    <name type="scientific">Anaerospora hongkongensis</name>
    <dbReference type="NCBI Taxonomy" id="244830"/>
    <lineage>
        <taxon>Bacteria</taxon>
        <taxon>Bacillati</taxon>
        <taxon>Bacillota</taxon>
        <taxon>Negativicutes</taxon>
        <taxon>Selenomonadales</taxon>
        <taxon>Sporomusaceae</taxon>
        <taxon>Anaerospora</taxon>
    </lineage>
</organism>
<evidence type="ECO:0000313" key="3">
    <source>
        <dbReference type="Proteomes" id="UP000295063"/>
    </source>
</evidence>
<name>A0A4R1PKZ3_9FIRM</name>
<keyword evidence="3" id="KW-1185">Reference proteome</keyword>
<reference evidence="2 3" key="1">
    <citation type="submission" date="2019-03" db="EMBL/GenBank/DDBJ databases">
        <title>Genomic Encyclopedia of Type Strains, Phase IV (KMG-IV): sequencing the most valuable type-strain genomes for metagenomic binning, comparative biology and taxonomic classification.</title>
        <authorList>
            <person name="Goeker M."/>
        </authorList>
    </citation>
    <scope>NUCLEOTIDE SEQUENCE [LARGE SCALE GENOMIC DNA]</scope>
    <source>
        <strain evidence="2 3">DSM 15969</strain>
    </source>
</reference>
<feature type="region of interest" description="Disordered" evidence="1">
    <location>
        <begin position="24"/>
        <end position="45"/>
    </location>
</feature>
<dbReference type="AlphaFoldDB" id="A0A4R1PKZ3"/>
<protein>
    <submittedName>
        <fullName evidence="2">Uncharacterized protein</fullName>
    </submittedName>
</protein>
<gene>
    <name evidence="2" type="ORF">EV210_12717</name>
</gene>
<sequence length="45" mass="4638">MIKTVYGPPPADAERIEAVEAEGENCIREDAGGKGPAKTGQGQPV</sequence>
<dbReference type="EMBL" id="SLUI01000027">
    <property type="protein sequence ID" value="TCL31765.1"/>
    <property type="molecule type" value="Genomic_DNA"/>
</dbReference>
<accession>A0A4R1PKZ3</accession>